<feature type="compositionally biased region" description="Acidic residues" evidence="5">
    <location>
        <begin position="357"/>
        <end position="366"/>
    </location>
</feature>
<evidence type="ECO:0000256" key="2">
    <source>
        <dbReference type="ARBA" id="ARBA00013064"/>
    </source>
</evidence>
<organism evidence="8">
    <name type="scientific">Amblyomma aureolatum</name>
    <dbReference type="NCBI Taxonomy" id="187763"/>
    <lineage>
        <taxon>Eukaryota</taxon>
        <taxon>Metazoa</taxon>
        <taxon>Ecdysozoa</taxon>
        <taxon>Arthropoda</taxon>
        <taxon>Chelicerata</taxon>
        <taxon>Arachnida</taxon>
        <taxon>Acari</taxon>
        <taxon>Parasitiformes</taxon>
        <taxon>Ixodida</taxon>
        <taxon>Ixodoidea</taxon>
        <taxon>Ixodidae</taxon>
        <taxon>Amblyomminae</taxon>
        <taxon>Amblyomma</taxon>
    </lineage>
</organism>
<dbReference type="GO" id="GO:0004725">
    <property type="term" value="F:protein tyrosine phosphatase activity"/>
    <property type="evidence" value="ECO:0007669"/>
    <property type="project" value="UniProtKB-EC"/>
</dbReference>
<name>A0A1E1XIF5_9ACAR</name>
<dbReference type="Pfam" id="PF00782">
    <property type="entry name" value="DSPc"/>
    <property type="match status" value="1"/>
</dbReference>
<evidence type="ECO:0000256" key="5">
    <source>
        <dbReference type="SAM" id="MobiDB-lite"/>
    </source>
</evidence>
<dbReference type="EC" id="3.1.3.48" evidence="2"/>
<dbReference type="InterPro" id="IPR000340">
    <property type="entry name" value="Dual-sp_phosphatase_cat-dom"/>
</dbReference>
<feature type="compositionally biased region" description="Polar residues" evidence="5">
    <location>
        <begin position="404"/>
        <end position="413"/>
    </location>
</feature>
<dbReference type="PANTHER" id="PTHR45848:SF4">
    <property type="entry name" value="DUAL SPECIFICITY PROTEIN PHOSPHATASE 12"/>
    <property type="match status" value="1"/>
</dbReference>
<sequence length="430" mass="48201">MSSDTGTGDCSQSSAEPPDNPACPKTIPLCSLVEDGLYLGGRDAAEDEDLIQGFGITHVLTVDTYRVDFEGNVVCLYLYAEDRAEEDLLSRFNEACDFIEKGQQTGACLVHCRFGVSRSATLVAAHLMRKYALDFAEALHKLKERRSCIGPNAGFVAQLKLFQKMGYKVDKADLQFRLFVLERLSHLAKRAGSFYAVPCEVKSFWTDQDKSTGESLRCKKCRFTLCFTSKIVPHTPGCSIAWWDTRWKEPEERLCNTSIFVEPTAWLFNQARALQGRLTCPNCHGKLGNYNWSGLYCECGACAQPGFHITPSKVDRAVGASQPVKAYLRPDRRNTDEPAYSRLEEEPDTDTVCTYEQLDEEPDSSDAEPISACCQLEQQPENDKSELVCAYSQLEEEQQEARSTENSPVSAFHQSKEESQDGGREYPRMN</sequence>
<evidence type="ECO:0000256" key="1">
    <source>
        <dbReference type="ARBA" id="ARBA00008601"/>
    </source>
</evidence>
<dbReference type="Gene3D" id="3.90.190.10">
    <property type="entry name" value="Protein tyrosine phosphatase superfamily"/>
    <property type="match status" value="1"/>
</dbReference>
<dbReference type="InterPro" id="IPR020422">
    <property type="entry name" value="TYR_PHOSPHATASE_DUAL_dom"/>
</dbReference>
<dbReference type="InterPro" id="IPR029021">
    <property type="entry name" value="Prot-tyrosine_phosphatase-like"/>
</dbReference>
<dbReference type="PROSITE" id="PS00383">
    <property type="entry name" value="TYR_PHOSPHATASE_1"/>
    <property type="match status" value="1"/>
</dbReference>
<dbReference type="GO" id="GO:0008138">
    <property type="term" value="F:protein tyrosine/serine/threonine phosphatase activity"/>
    <property type="evidence" value="ECO:0007669"/>
    <property type="project" value="TreeGrafter"/>
</dbReference>
<feature type="region of interest" description="Disordered" evidence="5">
    <location>
        <begin position="329"/>
        <end position="430"/>
    </location>
</feature>
<dbReference type="EMBL" id="GFAC01000061">
    <property type="protein sequence ID" value="JAT99127.1"/>
    <property type="molecule type" value="mRNA"/>
</dbReference>
<dbReference type="GO" id="GO:0005634">
    <property type="term" value="C:nucleus"/>
    <property type="evidence" value="ECO:0007669"/>
    <property type="project" value="TreeGrafter"/>
</dbReference>
<accession>A0A1E1XIF5</accession>
<evidence type="ECO:0000259" key="6">
    <source>
        <dbReference type="PROSITE" id="PS50054"/>
    </source>
</evidence>
<feature type="domain" description="Tyrosine-protein phosphatase" evidence="6">
    <location>
        <begin position="29"/>
        <end position="168"/>
    </location>
</feature>
<dbReference type="InterPro" id="IPR000387">
    <property type="entry name" value="Tyr_Pase_dom"/>
</dbReference>
<dbReference type="SMART" id="SM00195">
    <property type="entry name" value="DSPc"/>
    <property type="match status" value="1"/>
</dbReference>
<evidence type="ECO:0000259" key="7">
    <source>
        <dbReference type="PROSITE" id="PS50056"/>
    </source>
</evidence>
<reference evidence="8" key="1">
    <citation type="journal article" date="2017" name="Front. Cell. Infect. Microbiol.">
        <title>The Distinct Transcriptional Response of the Midgut of Amblyomma sculptum and Amblyomma aureolatum Ticks to Rickettsia rickettsii Correlates to Their Differences in Susceptibility to Infection.</title>
        <authorList>
            <person name="Martins L.A."/>
            <person name="Galletti M.F.B.M."/>
            <person name="Ribeiro J.M."/>
            <person name="Fujita A."/>
            <person name="Costa F.B."/>
            <person name="Labruna M.B."/>
            <person name="Daffre S."/>
            <person name="Fogaca A.C."/>
        </authorList>
    </citation>
    <scope>NUCLEOTIDE SEQUENCE</scope>
</reference>
<keyword evidence="3" id="KW-0378">Hydrolase</keyword>
<evidence type="ECO:0000256" key="4">
    <source>
        <dbReference type="ARBA" id="ARBA00022912"/>
    </source>
</evidence>
<keyword evidence="4" id="KW-0904">Protein phosphatase</keyword>
<dbReference type="AlphaFoldDB" id="A0A1E1XIF5"/>
<dbReference type="SUPFAM" id="SSF52799">
    <property type="entry name" value="(Phosphotyrosine protein) phosphatases II"/>
    <property type="match status" value="1"/>
</dbReference>
<dbReference type="PROSITE" id="PS50054">
    <property type="entry name" value="TYR_PHOSPHATASE_DUAL"/>
    <property type="match status" value="1"/>
</dbReference>
<feature type="domain" description="Tyrosine specific protein phosphatases" evidence="7">
    <location>
        <begin position="86"/>
        <end position="146"/>
    </location>
</feature>
<evidence type="ECO:0000256" key="3">
    <source>
        <dbReference type="ARBA" id="ARBA00022801"/>
    </source>
</evidence>
<dbReference type="CDD" id="cd14498">
    <property type="entry name" value="DSP"/>
    <property type="match status" value="1"/>
</dbReference>
<dbReference type="PROSITE" id="PS50056">
    <property type="entry name" value="TYR_PHOSPHATASE_2"/>
    <property type="match status" value="1"/>
</dbReference>
<comment type="similarity">
    <text evidence="1">Belongs to the protein-tyrosine phosphatase family. Non-receptor class dual specificity subfamily.</text>
</comment>
<feature type="compositionally biased region" description="Basic and acidic residues" evidence="5">
    <location>
        <begin position="414"/>
        <end position="430"/>
    </location>
</feature>
<protein>
    <recommendedName>
        <fullName evidence="2">protein-tyrosine-phosphatase</fullName>
        <ecNumber evidence="2">3.1.3.48</ecNumber>
    </recommendedName>
</protein>
<feature type="region of interest" description="Disordered" evidence="5">
    <location>
        <begin position="1"/>
        <end position="22"/>
    </location>
</feature>
<proteinExistence type="evidence at transcript level"/>
<feature type="compositionally biased region" description="Polar residues" evidence="5">
    <location>
        <begin position="1"/>
        <end position="15"/>
    </location>
</feature>
<dbReference type="PANTHER" id="PTHR45848">
    <property type="entry name" value="DUAL SPECIFICITY PROTEIN PHOSPHATASE 12 FAMILY MEMBER"/>
    <property type="match status" value="1"/>
</dbReference>
<dbReference type="InterPro" id="IPR016130">
    <property type="entry name" value="Tyr_Pase_AS"/>
</dbReference>
<evidence type="ECO:0000313" key="8">
    <source>
        <dbReference type="EMBL" id="JAT99127.1"/>
    </source>
</evidence>